<proteinExistence type="predicted"/>
<accession>A0A8S5PGV1</accession>
<evidence type="ECO:0000313" key="1">
    <source>
        <dbReference type="EMBL" id="DAE05683.1"/>
    </source>
</evidence>
<sequence>MSNRGYFLHRTKPEDIKEALWLEEQCLRRQGGYDLDRTNLPATLKWVAKGTVLRLVTGGKAQVVKTAKAVEKADKAATALKIASGSLFQVGDKIAGATISAIASADGVDTLTVSALDNAVAKDAIVSDYDKTKDVLLGFSYDTLDVRDQESSIAATPTLQVMEVEEDSLPYPINEDIKLGINAVGIALFKIQ</sequence>
<organism evidence="1">
    <name type="scientific">Siphoviridae sp. ctM5A27</name>
    <dbReference type="NCBI Taxonomy" id="2825459"/>
    <lineage>
        <taxon>Viruses</taxon>
        <taxon>Duplodnaviria</taxon>
        <taxon>Heunggongvirae</taxon>
        <taxon>Uroviricota</taxon>
        <taxon>Caudoviricetes</taxon>
    </lineage>
</organism>
<name>A0A8S5PGV1_9CAUD</name>
<protein>
    <submittedName>
        <fullName evidence="1">Head fiber protein</fullName>
    </submittedName>
</protein>
<reference evidence="1" key="1">
    <citation type="journal article" date="2021" name="Proc. Natl. Acad. Sci. U.S.A.">
        <title>A Catalog of Tens of Thousands of Viruses from Human Metagenomes Reveals Hidden Associations with Chronic Diseases.</title>
        <authorList>
            <person name="Tisza M.J."/>
            <person name="Buck C.B."/>
        </authorList>
    </citation>
    <scope>NUCLEOTIDE SEQUENCE</scope>
    <source>
        <strain evidence="1">CtM5A27</strain>
    </source>
</reference>
<dbReference type="EMBL" id="BK015415">
    <property type="protein sequence ID" value="DAE05683.1"/>
    <property type="molecule type" value="Genomic_DNA"/>
</dbReference>